<dbReference type="Pfam" id="PF00797">
    <property type="entry name" value="Acetyltransf_2"/>
    <property type="match status" value="1"/>
</dbReference>
<dbReference type="InterPro" id="IPR038765">
    <property type="entry name" value="Papain-like_cys_pep_sf"/>
</dbReference>
<name>A0A2A4FDH7_9BURK</name>
<evidence type="ECO:0000313" key="2">
    <source>
        <dbReference type="EMBL" id="PCE30732.1"/>
    </source>
</evidence>
<sequence length="277" mass="30948">MRYLSKLGYLSDVEVSPAGLARLFDWYLSLGIPYETLSNLASGVLIKNAGQMLAAVLDGGGGHCVEHSVLLEAVLHEAGFDARLINADYHDERNGVRITLSKPLVVVRLDGGMWVCDPYYRNVMLPVPDAGALRTGEFEVTRVDAARFVLARIDGARVVDADHANLEWPLAMREAQFRTRYRQFSPFGVTAPFYQVLRPVRQAIFYSPRDDALLATKGASYQVFTPDRIDEHAWVPAHVRAGIAERLAAARAEREDALRFLESGLFPPFYERLQRVA</sequence>
<comment type="caution">
    <text evidence="2">The sequence shown here is derived from an EMBL/GenBank/DDBJ whole genome shotgun (WGS) entry which is preliminary data.</text>
</comment>
<dbReference type="GO" id="GO:0016407">
    <property type="term" value="F:acetyltransferase activity"/>
    <property type="evidence" value="ECO:0007669"/>
    <property type="project" value="InterPro"/>
</dbReference>
<evidence type="ECO:0000256" key="1">
    <source>
        <dbReference type="ARBA" id="ARBA00006547"/>
    </source>
</evidence>
<dbReference type="InterPro" id="IPR053710">
    <property type="entry name" value="Arylamine_NAT_domain_sf"/>
</dbReference>
<evidence type="ECO:0008006" key="4">
    <source>
        <dbReference type="Google" id="ProtNLM"/>
    </source>
</evidence>
<protein>
    <recommendedName>
        <fullName evidence="4">Arylamine N-acetyltransferase</fullName>
    </recommendedName>
</protein>
<organism evidence="2 3">
    <name type="scientific">Burkholderia ubonensis subsp. mesacidophila</name>
    <dbReference type="NCBI Taxonomy" id="265293"/>
    <lineage>
        <taxon>Bacteria</taxon>
        <taxon>Pseudomonadati</taxon>
        <taxon>Pseudomonadota</taxon>
        <taxon>Betaproteobacteria</taxon>
        <taxon>Burkholderiales</taxon>
        <taxon>Burkholderiaceae</taxon>
        <taxon>Burkholderia</taxon>
        <taxon>Burkholderia cepacia complex</taxon>
    </lineage>
</organism>
<reference evidence="2 3" key="1">
    <citation type="submission" date="2017-01" db="EMBL/GenBank/DDBJ databases">
        <title>Whole-Genome Shotgun Sequencing of Two beta-Proteobacterial Species in Search of the Bulgecin Biosynthetic Cluster.</title>
        <authorList>
            <person name="Horsman M.E."/>
            <person name="Marous D.R."/>
            <person name="Li R."/>
            <person name="Oliver R.A."/>
            <person name="Byun B."/>
            <person name="Emrich S.J."/>
            <person name="Boggess B."/>
            <person name="Townsend C.A."/>
            <person name="Mobashery S."/>
        </authorList>
    </citation>
    <scope>NUCLEOTIDE SEQUENCE [LARGE SCALE GENOMIC DNA]</scope>
    <source>
        <strain evidence="2 3">ATCC 31433</strain>
    </source>
</reference>
<gene>
    <name evidence="2" type="ORF">BZL54_19015</name>
</gene>
<dbReference type="Gene3D" id="3.30.2140.20">
    <property type="match status" value="1"/>
</dbReference>
<comment type="similarity">
    <text evidence="1">Belongs to the arylamine N-acetyltransferase family.</text>
</comment>
<evidence type="ECO:0000313" key="3">
    <source>
        <dbReference type="Proteomes" id="UP000217994"/>
    </source>
</evidence>
<proteinExistence type="inferred from homology"/>
<dbReference type="Proteomes" id="UP000217994">
    <property type="component" value="Unassembled WGS sequence"/>
</dbReference>
<dbReference type="AlphaFoldDB" id="A0A2A4FDH7"/>
<dbReference type="InterPro" id="IPR001447">
    <property type="entry name" value="Arylamine_N-AcTrfase"/>
</dbReference>
<accession>A0A2A4FDH7</accession>
<dbReference type="SUPFAM" id="SSF54001">
    <property type="entry name" value="Cysteine proteinases"/>
    <property type="match status" value="1"/>
</dbReference>
<dbReference type="EMBL" id="MTZU01000056">
    <property type="protein sequence ID" value="PCE30732.1"/>
    <property type="molecule type" value="Genomic_DNA"/>
</dbReference>